<feature type="signal peptide" evidence="4">
    <location>
        <begin position="1"/>
        <end position="22"/>
    </location>
</feature>
<name>A0ABV5FAX6_9FLAO</name>
<evidence type="ECO:0000256" key="4">
    <source>
        <dbReference type="SAM" id="SignalP"/>
    </source>
</evidence>
<evidence type="ECO:0000313" key="6">
    <source>
        <dbReference type="EMBL" id="MFB9056585.1"/>
    </source>
</evidence>
<feature type="domain" description="MurNAc-LAA" evidence="5">
    <location>
        <begin position="95"/>
        <end position="252"/>
    </location>
</feature>
<dbReference type="PANTHER" id="PTHR30404:SF0">
    <property type="entry name" value="N-ACETYLMURAMOYL-L-ALANINE AMIDASE AMIC"/>
    <property type="match status" value="1"/>
</dbReference>
<accession>A0ABV5FAX6</accession>
<evidence type="ECO:0000313" key="7">
    <source>
        <dbReference type="Proteomes" id="UP001589585"/>
    </source>
</evidence>
<gene>
    <name evidence="6" type="ORF">ACFFU9_07475</name>
</gene>
<dbReference type="Pfam" id="PF01520">
    <property type="entry name" value="Amidase_3"/>
    <property type="match status" value="1"/>
</dbReference>
<organism evidence="6 7">
    <name type="scientific">Mariniflexile ostreae</name>
    <dbReference type="NCBI Taxonomy" id="1520892"/>
    <lineage>
        <taxon>Bacteria</taxon>
        <taxon>Pseudomonadati</taxon>
        <taxon>Bacteroidota</taxon>
        <taxon>Flavobacteriia</taxon>
        <taxon>Flavobacteriales</taxon>
        <taxon>Flavobacteriaceae</taxon>
        <taxon>Mariniflexile</taxon>
    </lineage>
</organism>
<evidence type="ECO:0000256" key="2">
    <source>
        <dbReference type="ARBA" id="ARBA00011901"/>
    </source>
</evidence>
<sequence>MQTNNILLFVSLTILLTCASFATIDDAPKRTEKFVVVLDAGHGGHDPGNLGNGYKEKDIALNIVLKIGEALEKYPNIEVVYTRKKDVFVDLFERGRIANKAKANLFVSVHCNAHHSQAYGTETFVLGVHRNQTNFEVAKKENSVIFLEDDHETKYGGFNPNSPESVISILIGQEEYLEQSILLASLIQGNFTNKLKRHNRDVKQAGLIVLHQTVMPSVLVEVGFLTNKSEGAYLNSLKGQSDMATSIKEAILDYKKFVDQNVGDDMLFGSMPSEIPKQPDQPEQPDQIYSDITFKVQIAASSKKVALKPFNFKGLDDISVEKQGGLYRYYYGSTSNYKTIESLQKTAQSKGYPSSFIVAFKDNKRIALEDALKTPTN</sequence>
<comment type="catalytic activity">
    <reaction evidence="1">
        <text>Hydrolyzes the link between N-acetylmuramoyl residues and L-amino acid residues in certain cell-wall glycopeptides.</text>
        <dbReference type="EC" id="3.5.1.28"/>
    </reaction>
</comment>
<dbReference type="CDD" id="cd02696">
    <property type="entry name" value="MurNAc-LAA"/>
    <property type="match status" value="1"/>
</dbReference>
<evidence type="ECO:0000256" key="3">
    <source>
        <dbReference type="ARBA" id="ARBA00022801"/>
    </source>
</evidence>
<feature type="chain" id="PRO_5045061009" description="N-acetylmuramoyl-L-alanine amidase" evidence="4">
    <location>
        <begin position="23"/>
        <end position="377"/>
    </location>
</feature>
<dbReference type="SUPFAM" id="SSF53187">
    <property type="entry name" value="Zn-dependent exopeptidases"/>
    <property type="match status" value="1"/>
</dbReference>
<dbReference type="EC" id="3.5.1.28" evidence="2"/>
<dbReference type="InterPro" id="IPR050695">
    <property type="entry name" value="N-acetylmuramoyl_amidase_3"/>
</dbReference>
<evidence type="ECO:0000256" key="1">
    <source>
        <dbReference type="ARBA" id="ARBA00001561"/>
    </source>
</evidence>
<keyword evidence="4" id="KW-0732">Signal</keyword>
<dbReference type="RefSeq" id="WP_379860774.1">
    <property type="nucleotide sequence ID" value="NZ_JBHMFC010000022.1"/>
</dbReference>
<proteinExistence type="predicted"/>
<keyword evidence="3" id="KW-0378">Hydrolase</keyword>
<protein>
    <recommendedName>
        <fullName evidence="2">N-acetylmuramoyl-L-alanine amidase</fullName>
        <ecNumber evidence="2">3.5.1.28</ecNumber>
    </recommendedName>
</protein>
<dbReference type="Gene3D" id="3.40.630.40">
    <property type="entry name" value="Zn-dependent exopeptidases"/>
    <property type="match status" value="1"/>
</dbReference>
<dbReference type="Proteomes" id="UP001589585">
    <property type="component" value="Unassembled WGS sequence"/>
</dbReference>
<dbReference type="EMBL" id="JBHMFC010000022">
    <property type="protein sequence ID" value="MFB9056585.1"/>
    <property type="molecule type" value="Genomic_DNA"/>
</dbReference>
<comment type="caution">
    <text evidence="6">The sequence shown here is derived from an EMBL/GenBank/DDBJ whole genome shotgun (WGS) entry which is preliminary data.</text>
</comment>
<keyword evidence="7" id="KW-1185">Reference proteome</keyword>
<dbReference type="InterPro" id="IPR002508">
    <property type="entry name" value="MurNAc-LAA_cat"/>
</dbReference>
<dbReference type="PANTHER" id="PTHR30404">
    <property type="entry name" value="N-ACETYLMURAMOYL-L-ALANINE AMIDASE"/>
    <property type="match status" value="1"/>
</dbReference>
<evidence type="ECO:0000259" key="5">
    <source>
        <dbReference type="SMART" id="SM00646"/>
    </source>
</evidence>
<reference evidence="6 7" key="1">
    <citation type="submission" date="2024-09" db="EMBL/GenBank/DDBJ databases">
        <authorList>
            <person name="Sun Q."/>
            <person name="Mori K."/>
        </authorList>
    </citation>
    <scope>NUCLEOTIDE SEQUENCE [LARGE SCALE GENOMIC DNA]</scope>
    <source>
        <strain evidence="6 7">CECT 8622</strain>
    </source>
</reference>
<dbReference type="SMART" id="SM00646">
    <property type="entry name" value="Ami_3"/>
    <property type="match status" value="1"/>
</dbReference>